<feature type="compositionally biased region" description="Basic and acidic residues" evidence="1">
    <location>
        <begin position="128"/>
        <end position="138"/>
    </location>
</feature>
<evidence type="ECO:0000313" key="2">
    <source>
        <dbReference type="EMBL" id="KAL2652161.1"/>
    </source>
</evidence>
<sequence>MTTNREKHLTNSMEKAARKEKKLPPRFLDQWRSLLETFQGRQHINNPVCLESSSRAPMLGSFDPANVLMPDVTIVLPEESHSGSLPAEAEAKAPSNSGVKRKKDVSRSASLVVDAINRMSESNTQNMREVEKGKTKRELQRLQLQKELESSKQDRHDQRTKVLADVLSNMVSAISEIACAKWQRE</sequence>
<evidence type="ECO:0000256" key="1">
    <source>
        <dbReference type="SAM" id="MobiDB-lite"/>
    </source>
</evidence>
<feature type="region of interest" description="Disordered" evidence="1">
    <location>
        <begin position="80"/>
        <end position="138"/>
    </location>
</feature>
<protein>
    <submittedName>
        <fullName evidence="2">Uncharacterized protein</fullName>
    </submittedName>
</protein>
<name>A0ABD1ZN91_9MARC</name>
<dbReference type="AlphaFoldDB" id="A0ABD1ZN91"/>
<evidence type="ECO:0000313" key="3">
    <source>
        <dbReference type="Proteomes" id="UP001605036"/>
    </source>
</evidence>
<dbReference type="EMBL" id="JBHFFA010000001">
    <property type="protein sequence ID" value="KAL2652161.1"/>
    <property type="molecule type" value="Genomic_DNA"/>
</dbReference>
<comment type="caution">
    <text evidence="2">The sequence shown here is derived from an EMBL/GenBank/DDBJ whole genome shotgun (WGS) entry which is preliminary data.</text>
</comment>
<keyword evidence="3" id="KW-1185">Reference proteome</keyword>
<dbReference type="Proteomes" id="UP001605036">
    <property type="component" value="Unassembled WGS sequence"/>
</dbReference>
<feature type="region of interest" description="Disordered" evidence="1">
    <location>
        <begin position="1"/>
        <end position="23"/>
    </location>
</feature>
<reference evidence="2 3" key="1">
    <citation type="submission" date="2024-09" db="EMBL/GenBank/DDBJ databases">
        <title>Chromosome-scale assembly of Riccia fluitans.</title>
        <authorList>
            <person name="Paukszto L."/>
            <person name="Sawicki J."/>
            <person name="Karawczyk K."/>
            <person name="Piernik-Szablinska J."/>
            <person name="Szczecinska M."/>
            <person name="Mazdziarz M."/>
        </authorList>
    </citation>
    <scope>NUCLEOTIDE SEQUENCE [LARGE SCALE GENOMIC DNA]</scope>
    <source>
        <strain evidence="2">Rf_01</strain>
        <tissue evidence="2">Aerial parts of the thallus</tissue>
    </source>
</reference>
<proteinExistence type="predicted"/>
<gene>
    <name evidence="2" type="ORF">R1flu_020289</name>
</gene>
<accession>A0ABD1ZN91</accession>
<organism evidence="2 3">
    <name type="scientific">Riccia fluitans</name>
    <dbReference type="NCBI Taxonomy" id="41844"/>
    <lineage>
        <taxon>Eukaryota</taxon>
        <taxon>Viridiplantae</taxon>
        <taxon>Streptophyta</taxon>
        <taxon>Embryophyta</taxon>
        <taxon>Marchantiophyta</taxon>
        <taxon>Marchantiopsida</taxon>
        <taxon>Marchantiidae</taxon>
        <taxon>Marchantiales</taxon>
        <taxon>Ricciaceae</taxon>
        <taxon>Riccia</taxon>
    </lineage>
</organism>